<dbReference type="InterPro" id="IPR000453">
    <property type="entry name" value="Chorismate_synth"/>
</dbReference>
<dbReference type="GO" id="GO:0010181">
    <property type="term" value="F:FMN binding"/>
    <property type="evidence" value="ECO:0007669"/>
    <property type="project" value="TreeGrafter"/>
</dbReference>
<comment type="caution">
    <text evidence="7">Lacks conserved residue(s) required for the propagation of feature annotation.</text>
</comment>
<feature type="binding site" evidence="7">
    <location>
        <position position="327"/>
    </location>
    <ligand>
        <name>FMN</name>
        <dbReference type="ChEBI" id="CHEBI:58210"/>
    </ligand>
</feature>
<dbReference type="SUPFAM" id="SSF103263">
    <property type="entry name" value="Chorismate synthase, AroC"/>
    <property type="match status" value="1"/>
</dbReference>
<keyword evidence="7" id="KW-0521">NADP</keyword>
<dbReference type="EC" id="4.2.3.5" evidence="3 7"/>
<feature type="binding site" evidence="7">
    <location>
        <begin position="124"/>
        <end position="126"/>
    </location>
    <ligand>
        <name>FMN</name>
        <dbReference type="ChEBI" id="CHEBI:58210"/>
    </ligand>
</feature>
<dbReference type="GeneID" id="93364865"/>
<evidence type="ECO:0000256" key="8">
    <source>
        <dbReference type="RuleBase" id="RU000605"/>
    </source>
</evidence>
<dbReference type="PANTHER" id="PTHR21085:SF0">
    <property type="entry name" value="CHORISMATE SYNTHASE"/>
    <property type="match status" value="1"/>
</dbReference>
<evidence type="ECO:0000256" key="7">
    <source>
        <dbReference type="HAMAP-Rule" id="MF_00300"/>
    </source>
</evidence>
<evidence type="ECO:0000256" key="4">
    <source>
        <dbReference type="ARBA" id="ARBA00022605"/>
    </source>
</evidence>
<keyword evidence="10" id="KW-1185">Reference proteome</keyword>
<evidence type="ECO:0000256" key="3">
    <source>
        <dbReference type="ARBA" id="ARBA00013036"/>
    </source>
</evidence>
<comment type="pathway">
    <text evidence="1 7 8">Metabolic intermediate biosynthesis; chorismate biosynthesis; chorismate from D-erythrose 4-phosphate and phosphoenolpyruvate: step 7/7.</text>
</comment>
<accession>C3JB37</accession>
<evidence type="ECO:0000256" key="5">
    <source>
        <dbReference type="ARBA" id="ARBA00023141"/>
    </source>
</evidence>
<dbReference type="Gene3D" id="3.60.150.10">
    <property type="entry name" value="Chorismate synthase AroC"/>
    <property type="match status" value="1"/>
</dbReference>
<comment type="similarity">
    <text evidence="2 7 8">Belongs to the chorismate synthase family.</text>
</comment>
<dbReference type="CDD" id="cd07304">
    <property type="entry name" value="Chorismate_synthase"/>
    <property type="match status" value="1"/>
</dbReference>
<feature type="binding site" evidence="7">
    <location>
        <begin position="301"/>
        <end position="305"/>
    </location>
    <ligand>
        <name>FMN</name>
        <dbReference type="ChEBI" id="CHEBI:58210"/>
    </ligand>
</feature>
<dbReference type="GO" id="GO:0009073">
    <property type="term" value="P:aromatic amino acid family biosynthetic process"/>
    <property type="evidence" value="ECO:0007669"/>
    <property type="project" value="UniProtKB-KW"/>
</dbReference>
<feature type="binding site" evidence="7">
    <location>
        <position position="46"/>
    </location>
    <ligand>
        <name>NADP(+)</name>
        <dbReference type="ChEBI" id="CHEBI:58349"/>
    </ligand>
</feature>
<comment type="caution">
    <text evidence="9">The sequence shown here is derived from an EMBL/GenBank/DDBJ whole genome shotgun (WGS) entry which is preliminary data.</text>
</comment>
<feature type="binding site" evidence="7">
    <location>
        <begin position="241"/>
        <end position="242"/>
    </location>
    <ligand>
        <name>FMN</name>
        <dbReference type="ChEBI" id="CHEBI:58210"/>
    </ligand>
</feature>
<dbReference type="STRING" id="553175.POREN0001_1479"/>
<evidence type="ECO:0000313" key="9">
    <source>
        <dbReference type="EMBL" id="EEN82578.1"/>
    </source>
</evidence>
<dbReference type="RefSeq" id="WP_004333960.1">
    <property type="nucleotide sequence ID" value="NZ_ACNN01000024.1"/>
</dbReference>
<dbReference type="eggNOG" id="COG0082">
    <property type="taxonomic scope" value="Bacteria"/>
</dbReference>
<feature type="binding site" evidence="7">
    <location>
        <position position="286"/>
    </location>
    <ligand>
        <name>FMN</name>
        <dbReference type="ChEBI" id="CHEBI:58210"/>
    </ligand>
</feature>
<keyword evidence="7" id="KW-0274">FAD</keyword>
<protein>
    <recommendedName>
        <fullName evidence="3 7">Chorismate synthase</fullName>
        <shortName evidence="7">CS</shortName>
        <ecNumber evidence="3 7">4.2.3.5</ecNumber>
    </recommendedName>
    <alternativeName>
        <fullName evidence="7">5-enolpyruvylshikimate-3-phosphate phospholyase</fullName>
    </alternativeName>
</protein>
<dbReference type="HAMAP" id="MF_00300">
    <property type="entry name" value="Chorismate_synth"/>
    <property type="match status" value="1"/>
</dbReference>
<comment type="function">
    <text evidence="7">Catalyzes the anti-1,4-elimination of the C-3 phosphate and the C-6 proR hydrogen from 5-enolpyruvylshikimate-3-phosphate (EPSP) to yield chorismate, which is the branch point compound that serves as the starting substrate for the three terminal pathways of aromatic amino acid biosynthesis. This reaction introduces a second double bond into the aromatic ring system.</text>
</comment>
<evidence type="ECO:0000256" key="1">
    <source>
        <dbReference type="ARBA" id="ARBA00005044"/>
    </source>
</evidence>
<comment type="cofactor">
    <cofactor evidence="7 8">
        <name>FMNH2</name>
        <dbReference type="ChEBI" id="CHEBI:57618"/>
    </cofactor>
    <text evidence="7 8">Reduced FMN (FMNH(2)).</text>
</comment>
<dbReference type="UniPathway" id="UPA00053">
    <property type="reaction ID" value="UER00090"/>
</dbReference>
<dbReference type="AlphaFoldDB" id="C3JB37"/>
<dbReference type="Proteomes" id="UP000004295">
    <property type="component" value="Unassembled WGS sequence"/>
</dbReference>
<name>C3JB37_POREA</name>
<dbReference type="EMBL" id="ACNN01000024">
    <property type="protein sequence ID" value="EEN82578.1"/>
    <property type="molecule type" value="Genomic_DNA"/>
</dbReference>
<dbReference type="Pfam" id="PF01264">
    <property type="entry name" value="Chorismate_synt"/>
    <property type="match status" value="1"/>
</dbReference>
<dbReference type="PROSITE" id="PS00787">
    <property type="entry name" value="CHORISMATE_SYNTHASE_1"/>
    <property type="match status" value="1"/>
</dbReference>
<comment type="catalytic activity">
    <reaction evidence="7 8">
        <text>5-O-(1-carboxyvinyl)-3-phosphoshikimate = chorismate + phosphate</text>
        <dbReference type="Rhea" id="RHEA:21020"/>
        <dbReference type="ChEBI" id="CHEBI:29748"/>
        <dbReference type="ChEBI" id="CHEBI:43474"/>
        <dbReference type="ChEBI" id="CHEBI:57701"/>
        <dbReference type="EC" id="4.2.3.5"/>
    </reaction>
</comment>
<dbReference type="GO" id="GO:0008652">
    <property type="term" value="P:amino acid biosynthetic process"/>
    <property type="evidence" value="ECO:0007669"/>
    <property type="project" value="UniProtKB-KW"/>
</dbReference>
<keyword evidence="7" id="KW-0288">FMN</keyword>
<proteinExistence type="inferred from homology"/>
<evidence type="ECO:0000256" key="6">
    <source>
        <dbReference type="ARBA" id="ARBA00023239"/>
    </source>
</evidence>
<reference evidence="9 10" key="1">
    <citation type="submission" date="2009-04" db="EMBL/GenBank/DDBJ databases">
        <authorList>
            <person name="Sebastian Y."/>
            <person name="Madupu R."/>
            <person name="Durkin A.S."/>
            <person name="Torralba M."/>
            <person name="Methe B."/>
            <person name="Sutton G.G."/>
            <person name="Strausberg R.L."/>
            <person name="Nelson K.E."/>
        </authorList>
    </citation>
    <scope>NUCLEOTIDE SEQUENCE [LARGE SCALE GENOMIC DNA]</scope>
    <source>
        <strain evidence="10">ATCC 35406 / BCRC 14492 / JCM 8526 / NCTC 13058 / HG 370</strain>
    </source>
</reference>
<dbReference type="InterPro" id="IPR020541">
    <property type="entry name" value="Chorismate_synthase_CS"/>
</dbReference>
<comment type="subunit">
    <text evidence="7">Homotetramer.</text>
</comment>
<dbReference type="PIRSF" id="PIRSF001456">
    <property type="entry name" value="Chorismate_synth"/>
    <property type="match status" value="1"/>
</dbReference>
<keyword evidence="5 7" id="KW-0057">Aromatic amino acid biosynthesis</keyword>
<dbReference type="GO" id="GO:0004107">
    <property type="term" value="F:chorismate synthase activity"/>
    <property type="evidence" value="ECO:0007669"/>
    <property type="project" value="UniProtKB-UniRule"/>
</dbReference>
<dbReference type="InterPro" id="IPR035904">
    <property type="entry name" value="Chorismate_synth_AroC_sf"/>
</dbReference>
<dbReference type="PANTHER" id="PTHR21085">
    <property type="entry name" value="CHORISMATE SYNTHASE"/>
    <property type="match status" value="1"/>
</dbReference>
<dbReference type="NCBIfam" id="TIGR00033">
    <property type="entry name" value="aroC"/>
    <property type="match status" value="1"/>
</dbReference>
<evidence type="ECO:0000313" key="10">
    <source>
        <dbReference type="Proteomes" id="UP000004295"/>
    </source>
</evidence>
<keyword evidence="6 7" id="KW-0456">Lyase</keyword>
<dbReference type="NCBIfam" id="NF003793">
    <property type="entry name" value="PRK05382.1"/>
    <property type="match status" value="1"/>
</dbReference>
<dbReference type="GO" id="GO:0005829">
    <property type="term" value="C:cytosol"/>
    <property type="evidence" value="ECO:0007669"/>
    <property type="project" value="TreeGrafter"/>
</dbReference>
<keyword evidence="7" id="KW-0285">Flavoprotein</keyword>
<sequence>MNTFGQHLRLTTFGESHGKAIGGVLDGMPAGVHIDPLEVQKFLDHRRPGSSLSVTQRREADRVEVLSGLLPDGTSTGAPIGFIIANQDARSGDYRALEHLYRPSHADFTYHEKYGVPPQPGGGRASARETAVRCAAGAMALQLLQPLGVKIYPYIRGIGEVQLPSDALTDLDLDKIYHSSVRCPHPIWEAKLERNLTEVRRRGDSVGGLVECLVQGVPVGWGSPLYDKFSARLAFAMLSINAVKGFEIGDGFALARCLGSHVNDVMERTECGSIAFRTNHSGGIQGGISTGAEIRFAVAFKPTPTIALEQETLNLEGEAVRFAGTGRHDPCVALRGVSVVHAMTALVLADAYLASR</sequence>
<dbReference type="GO" id="GO:0009423">
    <property type="term" value="P:chorismate biosynthetic process"/>
    <property type="evidence" value="ECO:0007669"/>
    <property type="project" value="UniProtKB-UniRule"/>
</dbReference>
<evidence type="ECO:0000256" key="2">
    <source>
        <dbReference type="ARBA" id="ARBA00008014"/>
    </source>
</evidence>
<keyword evidence="4 7" id="KW-0028">Amino-acid biosynthesis</keyword>
<gene>
    <name evidence="7 9" type="primary">aroC</name>
    <name evidence="9" type="ORF">POREN0001_1479</name>
</gene>
<organism evidence="9 10">
    <name type="scientific">Porphyromonas endodontalis (strain ATCC 35406 / DSM 24491 / JCM 8526 / CCUG 16442 / BCRC 14492 / NCTC 13058 / HG 370)</name>
    <name type="common">Bacteroides endodontalis</name>
    <dbReference type="NCBI Taxonomy" id="553175"/>
    <lineage>
        <taxon>Bacteria</taxon>
        <taxon>Pseudomonadati</taxon>
        <taxon>Bacteroidota</taxon>
        <taxon>Bacteroidia</taxon>
        <taxon>Bacteroidales</taxon>
        <taxon>Porphyromonadaceae</taxon>
        <taxon>Porphyromonas</taxon>
    </lineage>
</organism>